<gene>
    <name evidence="1" type="ORF">COS38_00820</name>
</gene>
<dbReference type="Proteomes" id="UP000229966">
    <property type="component" value="Unassembled WGS sequence"/>
</dbReference>
<dbReference type="EMBL" id="PEUM01000022">
    <property type="protein sequence ID" value="PIV25570.1"/>
    <property type="molecule type" value="Genomic_DNA"/>
</dbReference>
<organism evidence="1 2">
    <name type="scientific">Candidatus Berkelbacteria bacterium CG03_land_8_20_14_0_80_40_36</name>
    <dbReference type="NCBI Taxonomy" id="1974509"/>
    <lineage>
        <taxon>Bacteria</taxon>
        <taxon>Candidatus Berkelbacteria</taxon>
    </lineage>
</organism>
<evidence type="ECO:0000313" key="1">
    <source>
        <dbReference type="EMBL" id="PIV25570.1"/>
    </source>
</evidence>
<sequence>MRQVFLPLNFWGKDKLDRSTLWAIKQPLIEKYPQYGEYRYDIPAEWLQDAEQGNTQGWLGKFLGEAYTPDGSLLACEPPIEILKKYPKKWDSNTKVVFVPSEWKINQDENNNWQIFCEGIKIPALKQKRAKTWGEYYGL</sequence>
<name>A0A2M7CIW3_9BACT</name>
<comment type="caution">
    <text evidence="1">The sequence shown here is derived from an EMBL/GenBank/DDBJ whole genome shotgun (WGS) entry which is preliminary data.</text>
</comment>
<accession>A0A2M7CIW3</accession>
<dbReference type="AlphaFoldDB" id="A0A2M7CIW3"/>
<protein>
    <submittedName>
        <fullName evidence="1">Uncharacterized protein</fullName>
    </submittedName>
</protein>
<evidence type="ECO:0000313" key="2">
    <source>
        <dbReference type="Proteomes" id="UP000229966"/>
    </source>
</evidence>
<reference evidence="2" key="1">
    <citation type="submission" date="2017-09" db="EMBL/GenBank/DDBJ databases">
        <title>Depth-based differentiation of microbial function through sediment-hosted aquifers and enrichment of novel symbionts in the deep terrestrial subsurface.</title>
        <authorList>
            <person name="Probst A.J."/>
            <person name="Ladd B."/>
            <person name="Jarett J.K."/>
            <person name="Geller-Mcgrath D.E."/>
            <person name="Sieber C.M.K."/>
            <person name="Emerson J.B."/>
            <person name="Anantharaman K."/>
            <person name="Thomas B.C."/>
            <person name="Malmstrom R."/>
            <person name="Stieglmeier M."/>
            <person name="Klingl A."/>
            <person name="Woyke T."/>
            <person name="Ryan C.M."/>
            <person name="Banfield J.F."/>
        </authorList>
    </citation>
    <scope>NUCLEOTIDE SEQUENCE [LARGE SCALE GENOMIC DNA]</scope>
</reference>
<proteinExistence type="predicted"/>